<dbReference type="InterPro" id="IPR011055">
    <property type="entry name" value="Dup_hybrid_motif"/>
</dbReference>
<dbReference type="InterPro" id="IPR050570">
    <property type="entry name" value="Cell_wall_metabolism_enzyme"/>
</dbReference>
<dbReference type="CDD" id="cd12797">
    <property type="entry name" value="M23_peptidase"/>
    <property type="match status" value="1"/>
</dbReference>
<protein>
    <recommendedName>
        <fullName evidence="1">LysM domain-containing protein</fullName>
    </recommendedName>
</protein>
<comment type="caution">
    <text evidence="2">The sequence shown here is derived from an EMBL/GenBank/DDBJ whole genome shotgun (WGS) entry which is preliminary data.</text>
</comment>
<dbReference type="Gene3D" id="3.10.350.10">
    <property type="entry name" value="LysM domain"/>
    <property type="match status" value="2"/>
</dbReference>
<dbReference type="InterPro" id="IPR036779">
    <property type="entry name" value="LysM_dom_sf"/>
</dbReference>
<dbReference type="SUPFAM" id="SSF51261">
    <property type="entry name" value="Duplicated hybrid motif"/>
    <property type="match status" value="1"/>
</dbReference>
<dbReference type="AlphaFoldDB" id="A0A1G2U554"/>
<dbReference type="InterPro" id="IPR018392">
    <property type="entry name" value="LysM"/>
</dbReference>
<reference evidence="2 3" key="1">
    <citation type="journal article" date="2016" name="Nat. Commun.">
        <title>Thousands of microbial genomes shed light on interconnected biogeochemical processes in an aquifer system.</title>
        <authorList>
            <person name="Anantharaman K."/>
            <person name="Brown C.T."/>
            <person name="Hug L.A."/>
            <person name="Sharon I."/>
            <person name="Castelle C.J."/>
            <person name="Probst A.J."/>
            <person name="Thomas B.C."/>
            <person name="Singh A."/>
            <person name="Wilkins M.J."/>
            <person name="Karaoz U."/>
            <person name="Brodie E.L."/>
            <person name="Williams K.H."/>
            <person name="Hubbard S.S."/>
            <person name="Banfield J.F."/>
        </authorList>
    </citation>
    <scope>NUCLEOTIDE SEQUENCE [LARGE SCALE GENOMIC DNA]</scope>
</reference>
<evidence type="ECO:0000313" key="3">
    <source>
        <dbReference type="Proteomes" id="UP000179283"/>
    </source>
</evidence>
<feature type="domain" description="LysM" evidence="1">
    <location>
        <begin position="93"/>
        <end position="136"/>
    </location>
</feature>
<evidence type="ECO:0000259" key="1">
    <source>
        <dbReference type="PROSITE" id="PS51782"/>
    </source>
</evidence>
<dbReference type="CDD" id="cd00118">
    <property type="entry name" value="LysM"/>
    <property type="match status" value="2"/>
</dbReference>
<dbReference type="EMBL" id="MHWD01000008">
    <property type="protein sequence ID" value="OHB04621.1"/>
    <property type="molecule type" value="Genomic_DNA"/>
</dbReference>
<dbReference type="Pfam" id="PF01551">
    <property type="entry name" value="Peptidase_M23"/>
    <property type="match status" value="1"/>
</dbReference>
<dbReference type="GO" id="GO:0004222">
    <property type="term" value="F:metalloendopeptidase activity"/>
    <property type="evidence" value="ECO:0007669"/>
    <property type="project" value="TreeGrafter"/>
</dbReference>
<dbReference type="Gene3D" id="2.70.70.10">
    <property type="entry name" value="Glucose Permease (Domain IIA)"/>
    <property type="match status" value="1"/>
</dbReference>
<accession>A0A1G2U554</accession>
<feature type="domain" description="LysM" evidence="1">
    <location>
        <begin position="142"/>
        <end position="186"/>
    </location>
</feature>
<organism evidence="2 3">
    <name type="scientific">Candidatus Zambryskibacteria bacterium RIFCSPLOWO2_01_FULL_43_17</name>
    <dbReference type="NCBI Taxonomy" id="1802760"/>
    <lineage>
        <taxon>Bacteria</taxon>
        <taxon>Candidatus Zambryskiibacteriota</taxon>
    </lineage>
</organism>
<dbReference type="SMART" id="SM00257">
    <property type="entry name" value="LysM"/>
    <property type="match status" value="2"/>
</dbReference>
<dbReference type="PROSITE" id="PS51782">
    <property type="entry name" value="LYSM"/>
    <property type="match status" value="2"/>
</dbReference>
<name>A0A1G2U554_9BACT</name>
<proteinExistence type="predicted"/>
<evidence type="ECO:0000313" key="2">
    <source>
        <dbReference type="EMBL" id="OHB04621.1"/>
    </source>
</evidence>
<gene>
    <name evidence="2" type="ORF">A2920_01640</name>
</gene>
<dbReference type="PANTHER" id="PTHR21666:SF270">
    <property type="entry name" value="MUREIN HYDROLASE ACTIVATOR ENVC"/>
    <property type="match status" value="1"/>
</dbReference>
<dbReference type="PANTHER" id="PTHR21666">
    <property type="entry name" value="PEPTIDASE-RELATED"/>
    <property type="match status" value="1"/>
</dbReference>
<sequence length="323" mass="34112">MVTLLVFGIPLGVSAGLLSFISSFFSPARAEETSVENSQTMPLLQANINFDPNPNLGGGDITIVGGTALLSEDGPNGGLAENKKEHSTSDQISIYVVREGDTLSTIARMFGVSINTIRWNNEIKGSVISPGQTLVILPVSGVRHTVKKGDTLQSITKLYKGDLDEVMKYNNITSNTKLTIGDIVIIPDGEIVAQTSSGVRTQAISSTKEYVGYYLRPVAGRKSQGIHGYNGIDIAAPAGTPIYASAAGTVIVSRSSGWNGGYGNYVVIQHTNGTQTLYAHMLGVNVSQGDVVTQGQVIGSVGRTGKATGMHLHFEIRGAKNPF</sequence>
<dbReference type="Proteomes" id="UP000179283">
    <property type="component" value="Unassembled WGS sequence"/>
</dbReference>
<dbReference type="Pfam" id="PF01476">
    <property type="entry name" value="LysM"/>
    <property type="match status" value="2"/>
</dbReference>
<dbReference type="InterPro" id="IPR016047">
    <property type="entry name" value="M23ase_b-sheet_dom"/>
</dbReference>